<dbReference type="Pfam" id="PF12345">
    <property type="entry name" value="DUF3641"/>
    <property type="match status" value="1"/>
</dbReference>
<dbReference type="InterPro" id="IPR058240">
    <property type="entry name" value="rSAM_sf"/>
</dbReference>
<dbReference type="Gene3D" id="3.20.20.70">
    <property type="entry name" value="Aldolase class I"/>
    <property type="match status" value="1"/>
</dbReference>
<keyword evidence="2" id="KW-0949">S-adenosyl-L-methionine</keyword>
<evidence type="ECO:0000259" key="7">
    <source>
        <dbReference type="Pfam" id="PF12345"/>
    </source>
</evidence>
<comment type="caution">
    <text evidence="8">The sequence shown here is derived from an EMBL/GenBank/DDBJ whole genome shotgun (WGS) entry which is preliminary data.</text>
</comment>
<evidence type="ECO:0000259" key="6">
    <source>
        <dbReference type="Pfam" id="PF04055"/>
    </source>
</evidence>
<dbReference type="AlphaFoldDB" id="A0A8S8XDX5"/>
<dbReference type="PANTHER" id="PTHR43728">
    <property type="entry name" value="SLR0304 PROTEIN"/>
    <property type="match status" value="1"/>
</dbReference>
<dbReference type="Proteomes" id="UP000681075">
    <property type="component" value="Unassembled WGS sequence"/>
</dbReference>
<evidence type="ECO:0000313" key="9">
    <source>
        <dbReference type="Proteomes" id="UP000681075"/>
    </source>
</evidence>
<feature type="domain" description="Arsenosugar biosynthesis radical SAM protein ArsS-like C-terminal" evidence="7">
    <location>
        <begin position="179"/>
        <end position="312"/>
    </location>
</feature>
<dbReference type="NCBIfam" id="TIGR04167">
    <property type="entry name" value="rSAM_SeCys"/>
    <property type="match status" value="1"/>
</dbReference>
<keyword evidence="3" id="KW-0479">Metal-binding</keyword>
<dbReference type="InterPro" id="IPR013785">
    <property type="entry name" value="Aldolase_TIM"/>
</dbReference>
<organism evidence="8 9">
    <name type="scientific">Roseiterribacter gracilis</name>
    <dbReference type="NCBI Taxonomy" id="2812848"/>
    <lineage>
        <taxon>Bacteria</taxon>
        <taxon>Pseudomonadati</taxon>
        <taxon>Pseudomonadota</taxon>
        <taxon>Alphaproteobacteria</taxon>
        <taxon>Rhodospirillales</taxon>
        <taxon>Roseiterribacteraceae</taxon>
        <taxon>Roseiterribacter</taxon>
    </lineage>
</organism>
<dbReference type="GO" id="GO:0046872">
    <property type="term" value="F:metal ion binding"/>
    <property type="evidence" value="ECO:0007669"/>
    <property type="project" value="UniProtKB-KW"/>
</dbReference>
<evidence type="ECO:0000256" key="5">
    <source>
        <dbReference type="ARBA" id="ARBA00023014"/>
    </source>
</evidence>
<evidence type="ECO:0000313" key="8">
    <source>
        <dbReference type="EMBL" id="GIL40059.1"/>
    </source>
</evidence>
<dbReference type="GO" id="GO:0003824">
    <property type="term" value="F:catalytic activity"/>
    <property type="evidence" value="ECO:0007669"/>
    <property type="project" value="InterPro"/>
</dbReference>
<sequence length="315" mass="34521">MRSFAATLTDHGRTLTRDTVTVLQINLGKRCNQACHHCHVEAGPKRSEMMDARTADRLIELLASAPHVRTVDITGGAPELNPQFRRLVTAARALGKDVIDRCNLTILFEPGQETTAQFLADHQVAIVASLPCYSEKNVDAQRGRGVFGQSIKALQLLNRLGYGTTRQLDLVYNPVGAHLPPAQAALEQDYRTRLRSDFGIEFSRLLTITNMPISRFLHALERDGEAQAYQQLLIDSFNPQAVDGVMCRSMLSVGWDGKLYDCDFNQMLEMKLPGPSHTIWDIDTLAAVDRRIAMGPHCFGCTAGAGSSCGGALAA</sequence>
<dbReference type="InterPro" id="IPR026351">
    <property type="entry name" value="rSAM_ArsS-like"/>
</dbReference>
<dbReference type="SUPFAM" id="SSF102114">
    <property type="entry name" value="Radical SAM enzymes"/>
    <property type="match status" value="1"/>
</dbReference>
<comment type="cofactor">
    <cofactor evidence="1">
        <name>[4Fe-4S] cluster</name>
        <dbReference type="ChEBI" id="CHEBI:49883"/>
    </cofactor>
</comment>
<feature type="domain" description="Radical SAM core" evidence="6">
    <location>
        <begin position="25"/>
        <end position="165"/>
    </location>
</feature>
<dbReference type="SFLD" id="SFLDS00029">
    <property type="entry name" value="Radical_SAM"/>
    <property type="match status" value="1"/>
</dbReference>
<dbReference type="RefSeq" id="WP_420243167.1">
    <property type="nucleotide sequence ID" value="NZ_BOPV01000001.1"/>
</dbReference>
<protein>
    <submittedName>
        <fullName evidence="8">Radical SAM/Cys-rich domain protein</fullName>
    </submittedName>
</protein>
<accession>A0A8S8XDX5</accession>
<proteinExistence type="predicted"/>
<keyword evidence="9" id="KW-1185">Reference proteome</keyword>
<evidence type="ECO:0000256" key="4">
    <source>
        <dbReference type="ARBA" id="ARBA00023004"/>
    </source>
</evidence>
<dbReference type="SFLD" id="SFLDG01067">
    <property type="entry name" value="SPASM/twitch_domain_containing"/>
    <property type="match status" value="1"/>
</dbReference>
<gene>
    <name evidence="8" type="ORF">TMPK1_22960</name>
</gene>
<keyword evidence="4" id="KW-0408">Iron</keyword>
<dbReference type="EMBL" id="BOPV01000001">
    <property type="protein sequence ID" value="GIL40059.1"/>
    <property type="molecule type" value="Genomic_DNA"/>
</dbReference>
<evidence type="ECO:0000256" key="1">
    <source>
        <dbReference type="ARBA" id="ARBA00001966"/>
    </source>
</evidence>
<keyword evidence="5" id="KW-0411">Iron-sulfur</keyword>
<dbReference type="PANTHER" id="PTHR43728:SF1">
    <property type="entry name" value="FE-S OXIDOREDUCTASE"/>
    <property type="match status" value="1"/>
</dbReference>
<dbReference type="CDD" id="cd01335">
    <property type="entry name" value="Radical_SAM"/>
    <property type="match status" value="1"/>
</dbReference>
<evidence type="ECO:0000256" key="3">
    <source>
        <dbReference type="ARBA" id="ARBA00022723"/>
    </source>
</evidence>
<dbReference type="InterPro" id="IPR007197">
    <property type="entry name" value="rSAM"/>
</dbReference>
<dbReference type="Pfam" id="PF04055">
    <property type="entry name" value="Radical_SAM"/>
    <property type="match status" value="1"/>
</dbReference>
<name>A0A8S8XDX5_9PROT</name>
<dbReference type="InterPro" id="IPR024521">
    <property type="entry name" value="ArsS-like_C"/>
</dbReference>
<reference evidence="8" key="1">
    <citation type="submission" date="2021-02" db="EMBL/GenBank/DDBJ databases">
        <title>Genome sequence of Rhodospirillales sp. strain TMPK1 isolated from soil.</title>
        <authorList>
            <person name="Nakai R."/>
            <person name="Kusada H."/>
            <person name="Tamaki H."/>
        </authorList>
    </citation>
    <scope>NUCLEOTIDE SEQUENCE</scope>
    <source>
        <strain evidence="8">TMPK1</strain>
    </source>
</reference>
<evidence type="ECO:0000256" key="2">
    <source>
        <dbReference type="ARBA" id="ARBA00022691"/>
    </source>
</evidence>
<dbReference type="GO" id="GO:0051536">
    <property type="term" value="F:iron-sulfur cluster binding"/>
    <property type="evidence" value="ECO:0007669"/>
    <property type="project" value="UniProtKB-KW"/>
</dbReference>